<keyword evidence="3" id="KW-0805">Transcription regulation</keyword>
<keyword evidence="5" id="KW-0804">Transcription</keyword>
<protein>
    <submittedName>
        <fullName evidence="11">Response regulator transcription factor</fullName>
    </submittedName>
</protein>
<dbReference type="SUPFAM" id="SSF46894">
    <property type="entry name" value="C-terminal effector domain of the bipartite response regulators"/>
    <property type="match status" value="1"/>
</dbReference>
<keyword evidence="1 6" id="KW-0597">Phosphoprotein</keyword>
<feature type="modified residue" description="4-aspartylphosphate" evidence="6">
    <location>
        <position position="52"/>
    </location>
</feature>
<dbReference type="InterPro" id="IPR011006">
    <property type="entry name" value="CheY-like_superfamily"/>
</dbReference>
<dbReference type="SUPFAM" id="SSF52172">
    <property type="entry name" value="CheY-like"/>
    <property type="match status" value="1"/>
</dbReference>
<evidence type="ECO:0000256" key="3">
    <source>
        <dbReference type="ARBA" id="ARBA00023015"/>
    </source>
</evidence>
<evidence type="ECO:0000313" key="11">
    <source>
        <dbReference type="EMBL" id="UUF09267.1"/>
    </source>
</evidence>
<gene>
    <name evidence="10" type="ORF">J0J69_09305</name>
    <name evidence="11" type="ORF">J0J70_04575</name>
</gene>
<dbReference type="GO" id="GO:0032993">
    <property type="term" value="C:protein-DNA complex"/>
    <property type="evidence" value="ECO:0007669"/>
    <property type="project" value="TreeGrafter"/>
</dbReference>
<evidence type="ECO:0000256" key="7">
    <source>
        <dbReference type="PROSITE-ProRule" id="PRU01091"/>
    </source>
</evidence>
<keyword evidence="2" id="KW-0902">Two-component regulatory system</keyword>
<keyword evidence="12" id="KW-1185">Reference proteome</keyword>
<dbReference type="GO" id="GO:0006355">
    <property type="term" value="P:regulation of DNA-templated transcription"/>
    <property type="evidence" value="ECO:0007669"/>
    <property type="project" value="InterPro"/>
</dbReference>
<dbReference type="EMBL" id="CP071250">
    <property type="protein sequence ID" value="UUF09267.1"/>
    <property type="molecule type" value="Genomic_DNA"/>
</dbReference>
<dbReference type="EMBL" id="CP071249">
    <property type="protein sequence ID" value="UUF05279.1"/>
    <property type="molecule type" value="Genomic_DNA"/>
</dbReference>
<dbReference type="GO" id="GO:0005829">
    <property type="term" value="C:cytosol"/>
    <property type="evidence" value="ECO:0007669"/>
    <property type="project" value="TreeGrafter"/>
</dbReference>
<dbReference type="GO" id="GO:0000156">
    <property type="term" value="F:phosphorelay response regulator activity"/>
    <property type="evidence" value="ECO:0007669"/>
    <property type="project" value="TreeGrafter"/>
</dbReference>
<name>A0A9Q9FG34_9FIRM</name>
<dbReference type="InterPro" id="IPR001867">
    <property type="entry name" value="OmpR/PhoB-type_DNA-bd"/>
</dbReference>
<evidence type="ECO:0000256" key="4">
    <source>
        <dbReference type="ARBA" id="ARBA00023125"/>
    </source>
</evidence>
<accession>A0A9Q9FG34</accession>
<dbReference type="SMART" id="SM00448">
    <property type="entry name" value="REC"/>
    <property type="match status" value="1"/>
</dbReference>
<dbReference type="InterPro" id="IPR039420">
    <property type="entry name" value="WalR-like"/>
</dbReference>
<evidence type="ECO:0000256" key="1">
    <source>
        <dbReference type="ARBA" id="ARBA00022553"/>
    </source>
</evidence>
<dbReference type="PANTHER" id="PTHR48111:SF40">
    <property type="entry name" value="PHOSPHATE REGULON TRANSCRIPTIONAL REGULATORY PROTEIN PHOB"/>
    <property type="match status" value="1"/>
</dbReference>
<proteinExistence type="predicted"/>
<dbReference type="PANTHER" id="PTHR48111">
    <property type="entry name" value="REGULATOR OF RPOS"/>
    <property type="match status" value="1"/>
</dbReference>
<dbReference type="Pfam" id="PF00072">
    <property type="entry name" value="Response_reg"/>
    <property type="match status" value="1"/>
</dbReference>
<evidence type="ECO:0000256" key="5">
    <source>
        <dbReference type="ARBA" id="ARBA00023163"/>
    </source>
</evidence>
<evidence type="ECO:0000313" key="13">
    <source>
        <dbReference type="Proteomes" id="UP001058072"/>
    </source>
</evidence>
<dbReference type="GO" id="GO:0000976">
    <property type="term" value="F:transcription cis-regulatory region binding"/>
    <property type="evidence" value="ECO:0007669"/>
    <property type="project" value="TreeGrafter"/>
</dbReference>
<evidence type="ECO:0000259" key="8">
    <source>
        <dbReference type="PROSITE" id="PS50110"/>
    </source>
</evidence>
<dbReference type="RefSeq" id="WP_055245009.1">
    <property type="nucleotide sequence ID" value="NZ_CP071249.1"/>
</dbReference>
<dbReference type="SMART" id="SM00862">
    <property type="entry name" value="Trans_reg_C"/>
    <property type="match status" value="1"/>
</dbReference>
<dbReference type="InterPro" id="IPR001789">
    <property type="entry name" value="Sig_transdc_resp-reg_receiver"/>
</dbReference>
<dbReference type="Proteomes" id="UP001058072">
    <property type="component" value="Chromosome"/>
</dbReference>
<dbReference type="Pfam" id="PF00486">
    <property type="entry name" value="Trans_reg_C"/>
    <property type="match status" value="1"/>
</dbReference>
<evidence type="ECO:0000259" key="9">
    <source>
        <dbReference type="PROSITE" id="PS51755"/>
    </source>
</evidence>
<dbReference type="PROSITE" id="PS51755">
    <property type="entry name" value="OMPR_PHOB"/>
    <property type="match status" value="1"/>
</dbReference>
<reference evidence="11 12" key="1">
    <citation type="submission" date="2021-03" db="EMBL/GenBank/DDBJ databases">
        <title>Comparative Genomics and Metabolomics in the genus Turicibacter.</title>
        <authorList>
            <person name="Maki J."/>
            <person name="Looft T."/>
        </authorList>
    </citation>
    <scope>NUCLEOTIDE SEQUENCE</scope>
    <source>
        <strain evidence="11">ISU324</strain>
        <strain evidence="10 12">MMM721</strain>
    </source>
</reference>
<feature type="domain" description="OmpR/PhoB-type" evidence="9">
    <location>
        <begin position="130"/>
        <end position="228"/>
    </location>
</feature>
<dbReference type="Proteomes" id="UP001058016">
    <property type="component" value="Chromosome"/>
</dbReference>
<dbReference type="Gene3D" id="3.40.50.2300">
    <property type="match status" value="1"/>
</dbReference>
<dbReference type="AlphaFoldDB" id="A0A9Q9FG34"/>
<dbReference type="Gene3D" id="6.10.250.690">
    <property type="match status" value="1"/>
</dbReference>
<dbReference type="PROSITE" id="PS50110">
    <property type="entry name" value="RESPONSE_REGULATORY"/>
    <property type="match status" value="1"/>
</dbReference>
<evidence type="ECO:0000313" key="12">
    <source>
        <dbReference type="Proteomes" id="UP001058016"/>
    </source>
</evidence>
<feature type="DNA-binding region" description="OmpR/PhoB-type" evidence="7">
    <location>
        <begin position="130"/>
        <end position="228"/>
    </location>
</feature>
<organism evidence="11 13">
    <name type="scientific">Turicibacter bilis</name>
    <dbReference type="NCBI Taxonomy" id="2735723"/>
    <lineage>
        <taxon>Bacteria</taxon>
        <taxon>Bacillati</taxon>
        <taxon>Bacillota</taxon>
        <taxon>Erysipelotrichia</taxon>
        <taxon>Erysipelotrichales</taxon>
        <taxon>Turicibacteraceae</taxon>
        <taxon>Turicibacter</taxon>
    </lineage>
</organism>
<dbReference type="Gene3D" id="1.10.10.10">
    <property type="entry name" value="Winged helix-like DNA-binding domain superfamily/Winged helix DNA-binding domain"/>
    <property type="match status" value="1"/>
</dbReference>
<dbReference type="InterPro" id="IPR036388">
    <property type="entry name" value="WH-like_DNA-bd_sf"/>
</dbReference>
<dbReference type="InterPro" id="IPR016032">
    <property type="entry name" value="Sig_transdc_resp-reg_C-effctor"/>
</dbReference>
<keyword evidence="4 7" id="KW-0238">DNA-binding</keyword>
<dbReference type="CDD" id="cd00383">
    <property type="entry name" value="trans_reg_C"/>
    <property type="match status" value="1"/>
</dbReference>
<dbReference type="FunFam" id="3.40.50.2300:FF:000001">
    <property type="entry name" value="DNA-binding response regulator PhoB"/>
    <property type="match status" value="1"/>
</dbReference>
<evidence type="ECO:0000313" key="10">
    <source>
        <dbReference type="EMBL" id="UUF05279.1"/>
    </source>
</evidence>
<feature type="domain" description="Response regulatory" evidence="8">
    <location>
        <begin position="3"/>
        <end position="117"/>
    </location>
</feature>
<sequence>MKHIFVIDDDANIRQLILRYLEKEGYKVTTFENADSVLEAFNVMQPDALVLDIMMPGTMDGLDLCKKIRTVSQVPIIFVSAKDEAVDRIIGLELGADDYLSKPFSPRELLVRLKIIFRRIEPVMATEQETTLYQINDVKIDDSKRVCTVNGAEMSLTNNEYMLLSYLVKNKNISFTRENLIQNIWGYDYVGESRMIDDLVKRLRKKLKAMNAQVEITTVWGYGYRIDDNL</sequence>
<evidence type="ECO:0000256" key="6">
    <source>
        <dbReference type="PROSITE-ProRule" id="PRU00169"/>
    </source>
</evidence>
<evidence type="ECO:0000256" key="2">
    <source>
        <dbReference type="ARBA" id="ARBA00023012"/>
    </source>
</evidence>